<evidence type="ECO:0000313" key="10">
    <source>
        <dbReference type="EMBL" id="KAL3733942.1"/>
    </source>
</evidence>
<accession>A0ABD3K870</accession>
<evidence type="ECO:0000256" key="4">
    <source>
        <dbReference type="ARBA" id="ARBA00022968"/>
    </source>
</evidence>
<dbReference type="Pfam" id="PF13839">
    <property type="entry name" value="PC-Esterase"/>
    <property type="match status" value="1"/>
</dbReference>
<evidence type="ECO:0008006" key="12">
    <source>
        <dbReference type="Google" id="ProtNLM"/>
    </source>
</evidence>
<dbReference type="GO" id="GO:0016020">
    <property type="term" value="C:membrane"/>
    <property type="evidence" value="ECO:0007669"/>
    <property type="project" value="UniProtKB-SubCell"/>
</dbReference>
<dbReference type="PANTHER" id="PTHR32285:SF206">
    <property type="entry name" value="PROTEIN TRICHOME BIREFRINGENCE-LIKE 37"/>
    <property type="match status" value="1"/>
</dbReference>
<proteinExistence type="inferred from homology"/>
<keyword evidence="6" id="KW-0472">Membrane</keyword>
<evidence type="ECO:0000259" key="8">
    <source>
        <dbReference type="Pfam" id="PF13839"/>
    </source>
</evidence>
<dbReference type="Proteomes" id="UP001634007">
    <property type="component" value="Unassembled WGS sequence"/>
</dbReference>
<evidence type="ECO:0000256" key="6">
    <source>
        <dbReference type="ARBA" id="ARBA00023136"/>
    </source>
</evidence>
<comment type="subcellular location">
    <subcellularLocation>
        <location evidence="1">Membrane</location>
        <topology evidence="1">Single-pass membrane protein</topology>
    </subcellularLocation>
</comment>
<comment type="caution">
    <text evidence="10">The sequence shown here is derived from an EMBL/GenBank/DDBJ whole genome shotgun (WGS) entry which is preliminary data.</text>
</comment>
<keyword evidence="11" id="KW-1185">Reference proteome</keyword>
<evidence type="ECO:0000313" key="11">
    <source>
        <dbReference type="Proteomes" id="UP001634007"/>
    </source>
</evidence>
<keyword evidence="7" id="KW-0732">Signal</keyword>
<dbReference type="InterPro" id="IPR026057">
    <property type="entry name" value="TBL_C"/>
</dbReference>
<comment type="similarity">
    <text evidence="2">Belongs to the PC-esterase family. TBL subfamily.</text>
</comment>
<feature type="chain" id="PRO_5044894251" description="Trichome birefringence-like N-terminal domain-containing protein" evidence="7">
    <location>
        <begin position="27"/>
        <end position="351"/>
    </location>
</feature>
<dbReference type="InterPro" id="IPR029962">
    <property type="entry name" value="TBL"/>
</dbReference>
<reference evidence="10 11" key="1">
    <citation type="submission" date="2024-11" db="EMBL/GenBank/DDBJ databases">
        <title>Chromosome-level genome assembly of Eucalyptus globulus Labill. provides insights into its genome evolution.</title>
        <authorList>
            <person name="Li X."/>
        </authorList>
    </citation>
    <scope>NUCLEOTIDE SEQUENCE [LARGE SCALE GENOMIC DNA]</scope>
    <source>
        <strain evidence="10">CL2024</strain>
        <tissue evidence="10">Fresh tender leaves</tissue>
    </source>
</reference>
<feature type="signal peptide" evidence="7">
    <location>
        <begin position="1"/>
        <end position="26"/>
    </location>
</feature>
<gene>
    <name evidence="10" type="ORF">ACJRO7_023318</name>
</gene>
<name>A0ABD3K870_EUCGL</name>
<evidence type="ECO:0000256" key="3">
    <source>
        <dbReference type="ARBA" id="ARBA00022692"/>
    </source>
</evidence>
<dbReference type="Pfam" id="PF14416">
    <property type="entry name" value="PMR5N"/>
    <property type="match status" value="1"/>
</dbReference>
<keyword evidence="4" id="KW-0735">Signal-anchor</keyword>
<evidence type="ECO:0000259" key="9">
    <source>
        <dbReference type="Pfam" id="PF14416"/>
    </source>
</evidence>
<keyword evidence="5" id="KW-1133">Transmembrane helix</keyword>
<feature type="domain" description="Trichome birefringence-like C-terminal" evidence="8">
    <location>
        <begin position="106"/>
        <end position="344"/>
    </location>
</feature>
<dbReference type="InterPro" id="IPR025846">
    <property type="entry name" value="TBL_N"/>
</dbReference>
<evidence type="ECO:0000256" key="1">
    <source>
        <dbReference type="ARBA" id="ARBA00004167"/>
    </source>
</evidence>
<feature type="domain" description="Trichome birefringence-like N-terminal" evidence="9">
    <location>
        <begin position="40"/>
        <end position="92"/>
    </location>
</feature>
<sequence length="351" mass="39435">MPENMGLKSWISSGYAVLFISGLLQAHCIAKGESNEHLGDCDLFQGTWEYDDVSYPLYSTSTCPFIEKQFDCQGNGRPDKFYLHYRWKPSACALPRFNGQDFLRSHSLTCILHASVPKSEYTLSTKNGLSTFILPDYVISIALSRNNFLVDIVKEKMGRVLKLDSIADGVAWKGYDVLIFNTWHWWLHRGKMQPWDYIQIGDKVLKDMDRLVAFQNGLTTWSKWVQSNIDPTTTKVFFQGISPTHYKGEEWKEPKSTCSGQTEPIKGSVYPSGLPPAVTVVKEVLANMSTTAVAVTLLDITTLSQLRKDGHPSKYDGIHGKGKIDCSHWCLAGVPDTWNEILNAILIANSV</sequence>
<keyword evidence="3" id="KW-0812">Transmembrane</keyword>
<dbReference type="AlphaFoldDB" id="A0ABD3K870"/>
<dbReference type="PANTHER" id="PTHR32285">
    <property type="entry name" value="PROTEIN TRICHOME BIREFRINGENCE-LIKE 9-RELATED"/>
    <property type="match status" value="1"/>
</dbReference>
<evidence type="ECO:0000256" key="5">
    <source>
        <dbReference type="ARBA" id="ARBA00022989"/>
    </source>
</evidence>
<dbReference type="EMBL" id="JBJKBG010000006">
    <property type="protein sequence ID" value="KAL3733942.1"/>
    <property type="molecule type" value="Genomic_DNA"/>
</dbReference>
<organism evidence="10 11">
    <name type="scientific">Eucalyptus globulus</name>
    <name type="common">Tasmanian blue gum</name>
    <dbReference type="NCBI Taxonomy" id="34317"/>
    <lineage>
        <taxon>Eukaryota</taxon>
        <taxon>Viridiplantae</taxon>
        <taxon>Streptophyta</taxon>
        <taxon>Embryophyta</taxon>
        <taxon>Tracheophyta</taxon>
        <taxon>Spermatophyta</taxon>
        <taxon>Magnoliopsida</taxon>
        <taxon>eudicotyledons</taxon>
        <taxon>Gunneridae</taxon>
        <taxon>Pentapetalae</taxon>
        <taxon>rosids</taxon>
        <taxon>malvids</taxon>
        <taxon>Myrtales</taxon>
        <taxon>Myrtaceae</taxon>
        <taxon>Myrtoideae</taxon>
        <taxon>Eucalypteae</taxon>
        <taxon>Eucalyptus</taxon>
    </lineage>
</organism>
<evidence type="ECO:0000256" key="7">
    <source>
        <dbReference type="SAM" id="SignalP"/>
    </source>
</evidence>
<evidence type="ECO:0000256" key="2">
    <source>
        <dbReference type="ARBA" id="ARBA00007727"/>
    </source>
</evidence>
<protein>
    <recommendedName>
        <fullName evidence="12">Trichome birefringence-like N-terminal domain-containing protein</fullName>
    </recommendedName>
</protein>